<reference evidence="3" key="1">
    <citation type="submission" date="2016-10" db="EMBL/GenBank/DDBJ databases">
        <authorList>
            <person name="Varghese N."/>
            <person name="Submissions S."/>
        </authorList>
    </citation>
    <scope>NUCLEOTIDE SEQUENCE [LARGE SCALE GENOMIC DNA]</scope>
    <source>
        <strain evidence="3">DSM 15282</strain>
    </source>
</reference>
<feature type="signal peptide" evidence="1">
    <location>
        <begin position="1"/>
        <end position="20"/>
    </location>
</feature>
<protein>
    <recommendedName>
        <fullName evidence="4">TonB protein C-terminal</fullName>
    </recommendedName>
</protein>
<dbReference type="RefSeq" id="WP_091651949.1">
    <property type="nucleotide sequence ID" value="NZ_FOVW01000003.1"/>
</dbReference>
<feature type="chain" id="PRO_5011493418" description="TonB protein C-terminal" evidence="1">
    <location>
        <begin position="21"/>
        <end position="201"/>
    </location>
</feature>
<sequence>MKKLLVLSIFLLNFSLGSMAQNSEGIHEFNKFMSKNLQYGSELRSERIEGPVTFVIQFDESGKLKQNPMLVAGNKMLEEEVTRTFDKLIAEGSPALVGPEYFGQEYLLTVQFKLAGTEKTGFYIPERSESAAHILEKLNKKIAENPYFVNYYKERAAFYENMGNSILADLDKKQIELLESKQLTTILVVGYNSTRKSLSAE</sequence>
<dbReference type="EMBL" id="FOVW01000003">
    <property type="protein sequence ID" value="SFO08679.1"/>
    <property type="molecule type" value="Genomic_DNA"/>
</dbReference>
<evidence type="ECO:0000313" key="3">
    <source>
        <dbReference type="Proteomes" id="UP000199564"/>
    </source>
</evidence>
<organism evidence="2 3">
    <name type="scientific">Algoriphagus ornithinivorans</name>
    <dbReference type="NCBI Taxonomy" id="226506"/>
    <lineage>
        <taxon>Bacteria</taxon>
        <taxon>Pseudomonadati</taxon>
        <taxon>Bacteroidota</taxon>
        <taxon>Cytophagia</taxon>
        <taxon>Cytophagales</taxon>
        <taxon>Cyclobacteriaceae</taxon>
        <taxon>Algoriphagus</taxon>
    </lineage>
</organism>
<name>A0A1I5EAW6_9BACT</name>
<evidence type="ECO:0000313" key="2">
    <source>
        <dbReference type="EMBL" id="SFO08679.1"/>
    </source>
</evidence>
<dbReference type="STRING" id="226506.SAMN04488519_103370"/>
<keyword evidence="1" id="KW-0732">Signal</keyword>
<gene>
    <name evidence="2" type="ORF">SAMN04488519_103370</name>
</gene>
<keyword evidence="3" id="KW-1185">Reference proteome</keyword>
<accession>A0A1I5EAW6</accession>
<dbReference type="Proteomes" id="UP000199564">
    <property type="component" value="Unassembled WGS sequence"/>
</dbReference>
<evidence type="ECO:0000256" key="1">
    <source>
        <dbReference type="SAM" id="SignalP"/>
    </source>
</evidence>
<dbReference type="AlphaFoldDB" id="A0A1I5EAW6"/>
<evidence type="ECO:0008006" key="4">
    <source>
        <dbReference type="Google" id="ProtNLM"/>
    </source>
</evidence>
<proteinExistence type="predicted"/>